<dbReference type="STRING" id="1123269.NX02_05550"/>
<dbReference type="AlphaFoldDB" id="W0A8M8"/>
<dbReference type="PANTHER" id="PTHR13693:SF100">
    <property type="entry name" value="8-AMINO-7-OXONONANOATE SYNTHASE"/>
    <property type="match status" value="1"/>
</dbReference>
<dbReference type="KEGG" id="ssan:NX02_05550"/>
<dbReference type="PATRIC" id="fig|1123269.5.peg.1071"/>
<dbReference type="SUPFAM" id="SSF53383">
    <property type="entry name" value="PLP-dependent transferases"/>
    <property type="match status" value="1"/>
</dbReference>
<evidence type="ECO:0000313" key="5">
    <source>
        <dbReference type="EMBL" id="AHE52847.1"/>
    </source>
</evidence>
<evidence type="ECO:0000259" key="4">
    <source>
        <dbReference type="Pfam" id="PF00155"/>
    </source>
</evidence>
<sequence>MDDSSQMKTSYHRIATGATAHAAQLAALAEGSRLRTLSPRKGLDFASNDYLGLAGSADLRAAVADAVAAGVPVGSGGSRLLRGNHEEHEAVEAEAARHYGSEAALFLATGFAANAALFGTLPQRGDLVVHDELIHASTHDGMKLGRAGRVAARHNDVQSFADAIARWRAGGGTGQVWIAVESLYSMDGDQAPLADLHALARAEGGWLVVDEAHATGVFGPGGRGLAHAIAGEPDVLSLHTCGKALGVEGALLCGSRVLIDFLVNRGRPFIFSTAPSPLIAHAVRHAIRLSAAADDRRAALSARFDHANAQLAARLGVPRTGSQIIPVIIGDNGLTMRTGAALQAGGFDVRGIRPPTVPEGTARLRLSITLNVTRDDIDALVDLMAGSLAEAA</sequence>
<dbReference type="GO" id="GO:0009102">
    <property type="term" value="P:biotin biosynthetic process"/>
    <property type="evidence" value="ECO:0007669"/>
    <property type="project" value="TreeGrafter"/>
</dbReference>
<dbReference type="HOGENOM" id="CLU_015846_11_2_5"/>
<reference evidence="5 6" key="1">
    <citation type="submission" date="2013-07" db="EMBL/GenBank/DDBJ databases">
        <title>Completed genome of Sphingomonas sanxanigenens NX02.</title>
        <authorList>
            <person name="Ma T."/>
            <person name="Huang H."/>
            <person name="Wu M."/>
            <person name="Li X."/>
            <person name="Li G."/>
        </authorList>
    </citation>
    <scope>NUCLEOTIDE SEQUENCE [LARGE SCALE GENOMIC DNA]</scope>
    <source>
        <strain evidence="5 6">NX02</strain>
    </source>
</reference>
<evidence type="ECO:0000256" key="3">
    <source>
        <dbReference type="ARBA" id="ARBA00022898"/>
    </source>
</evidence>
<dbReference type="GO" id="GO:0008710">
    <property type="term" value="F:8-amino-7-oxononanoate synthase activity"/>
    <property type="evidence" value="ECO:0007669"/>
    <property type="project" value="TreeGrafter"/>
</dbReference>
<dbReference type="GO" id="GO:0030170">
    <property type="term" value="F:pyridoxal phosphate binding"/>
    <property type="evidence" value="ECO:0007669"/>
    <property type="project" value="InterPro"/>
</dbReference>
<dbReference type="Pfam" id="PF00155">
    <property type="entry name" value="Aminotran_1_2"/>
    <property type="match status" value="1"/>
</dbReference>
<gene>
    <name evidence="5" type="ORF">NX02_05550</name>
</gene>
<proteinExistence type="predicted"/>
<name>W0A8M8_9SPHN</name>
<dbReference type="InterPro" id="IPR015422">
    <property type="entry name" value="PyrdxlP-dep_Trfase_small"/>
</dbReference>
<keyword evidence="6" id="KW-1185">Reference proteome</keyword>
<dbReference type="EMBL" id="CP006644">
    <property type="protein sequence ID" value="AHE52847.1"/>
    <property type="molecule type" value="Genomic_DNA"/>
</dbReference>
<accession>W0A8M8</accession>
<dbReference type="Proteomes" id="UP000018851">
    <property type="component" value="Chromosome"/>
</dbReference>
<dbReference type="eggNOG" id="COG0156">
    <property type="taxonomic scope" value="Bacteria"/>
</dbReference>
<dbReference type="InterPro" id="IPR015424">
    <property type="entry name" value="PyrdxlP-dep_Trfase"/>
</dbReference>
<keyword evidence="2" id="KW-0808">Transferase</keyword>
<dbReference type="Gene3D" id="3.90.1150.10">
    <property type="entry name" value="Aspartate Aminotransferase, domain 1"/>
    <property type="match status" value="1"/>
</dbReference>
<evidence type="ECO:0000256" key="1">
    <source>
        <dbReference type="ARBA" id="ARBA00001933"/>
    </source>
</evidence>
<dbReference type="InterPro" id="IPR050087">
    <property type="entry name" value="AON_synthase_class-II"/>
</dbReference>
<dbReference type="InterPro" id="IPR015421">
    <property type="entry name" value="PyrdxlP-dep_Trfase_major"/>
</dbReference>
<organism evidence="5 6">
    <name type="scientific">Sphingomonas sanxanigenens DSM 19645 = NX02</name>
    <dbReference type="NCBI Taxonomy" id="1123269"/>
    <lineage>
        <taxon>Bacteria</taxon>
        <taxon>Pseudomonadati</taxon>
        <taxon>Pseudomonadota</taxon>
        <taxon>Alphaproteobacteria</taxon>
        <taxon>Sphingomonadales</taxon>
        <taxon>Sphingomonadaceae</taxon>
        <taxon>Sphingomonas</taxon>
    </lineage>
</organism>
<evidence type="ECO:0000256" key="2">
    <source>
        <dbReference type="ARBA" id="ARBA00022679"/>
    </source>
</evidence>
<dbReference type="Gene3D" id="3.40.640.10">
    <property type="entry name" value="Type I PLP-dependent aspartate aminotransferase-like (Major domain)"/>
    <property type="match status" value="1"/>
</dbReference>
<dbReference type="PANTHER" id="PTHR13693">
    <property type="entry name" value="CLASS II AMINOTRANSFERASE/8-AMINO-7-OXONONANOATE SYNTHASE"/>
    <property type="match status" value="1"/>
</dbReference>
<keyword evidence="3" id="KW-0663">Pyridoxal phosphate</keyword>
<dbReference type="InterPro" id="IPR004839">
    <property type="entry name" value="Aminotransferase_I/II_large"/>
</dbReference>
<protein>
    <recommendedName>
        <fullName evidence="4">Aminotransferase class I/classII large domain-containing protein</fullName>
    </recommendedName>
</protein>
<evidence type="ECO:0000313" key="6">
    <source>
        <dbReference type="Proteomes" id="UP000018851"/>
    </source>
</evidence>
<feature type="domain" description="Aminotransferase class I/classII large" evidence="4">
    <location>
        <begin position="41"/>
        <end position="382"/>
    </location>
</feature>
<comment type="cofactor">
    <cofactor evidence="1">
        <name>pyridoxal 5'-phosphate</name>
        <dbReference type="ChEBI" id="CHEBI:597326"/>
    </cofactor>
</comment>